<reference evidence="2" key="1">
    <citation type="submission" date="2023-01" db="EMBL/GenBank/DDBJ databases">
        <title>Oxazolidinone resistance genes in florfenicol resistant enterococci from beef cattle and veal calves at slaughter.</title>
        <authorList>
            <person name="Biggel M."/>
        </authorList>
    </citation>
    <scope>NUCLEOTIDE SEQUENCE</scope>
    <source>
        <strain evidence="2">K204-1</strain>
    </source>
</reference>
<name>A0AAF0BCQ4_9ENTE</name>
<evidence type="ECO:0000313" key="3">
    <source>
        <dbReference type="Proteomes" id="UP001179600"/>
    </source>
</evidence>
<dbReference type="RefSeq" id="WP_126762301.1">
    <property type="nucleotide sequence ID" value="NZ_CP116507.1"/>
</dbReference>
<evidence type="ECO:0008006" key="4">
    <source>
        <dbReference type="Google" id="ProtNLM"/>
    </source>
</evidence>
<protein>
    <recommendedName>
        <fullName evidence="4">DUF3784 domain-containing protein</fullName>
    </recommendedName>
</protein>
<proteinExistence type="predicted"/>
<dbReference type="EMBL" id="CP116507">
    <property type="protein sequence ID" value="WCG22923.1"/>
    <property type="molecule type" value="Genomic_DNA"/>
</dbReference>
<dbReference type="AlphaFoldDB" id="A0AAF0BCQ4"/>
<organism evidence="2 3">
    <name type="scientific">Vagococcus lutrae</name>
    <dbReference type="NCBI Taxonomy" id="81947"/>
    <lineage>
        <taxon>Bacteria</taxon>
        <taxon>Bacillati</taxon>
        <taxon>Bacillota</taxon>
        <taxon>Bacilli</taxon>
        <taxon>Lactobacillales</taxon>
        <taxon>Enterococcaceae</taxon>
        <taxon>Vagococcus</taxon>
    </lineage>
</organism>
<keyword evidence="1" id="KW-0472">Membrane</keyword>
<keyword evidence="1" id="KW-1133">Transmembrane helix</keyword>
<evidence type="ECO:0000256" key="1">
    <source>
        <dbReference type="SAM" id="Phobius"/>
    </source>
</evidence>
<dbReference type="Proteomes" id="UP001179600">
    <property type="component" value="Chromosome"/>
</dbReference>
<accession>A0AAF0BCQ4</accession>
<keyword evidence="1" id="KW-0812">Transmembrane</keyword>
<feature type="transmembrane region" description="Helical" evidence="1">
    <location>
        <begin position="71"/>
        <end position="88"/>
    </location>
</feature>
<sequence>MIRFFTMTIVIILALVSAGLKKYYPTLSQVLGGPTNQATITQLFQFSLKVTQVLIILGVMFVFINNKSASLFYISSVLIASGIFSYRLSKRIKS</sequence>
<gene>
    <name evidence="2" type="ORF">PML95_01375</name>
</gene>
<feature type="transmembrane region" description="Helical" evidence="1">
    <location>
        <begin position="43"/>
        <end position="64"/>
    </location>
</feature>
<evidence type="ECO:0000313" key="2">
    <source>
        <dbReference type="EMBL" id="WCG22923.1"/>
    </source>
</evidence>